<dbReference type="AlphaFoldDB" id="A0A6A6IH30"/>
<dbReference type="Proteomes" id="UP000800094">
    <property type="component" value="Unassembled WGS sequence"/>
</dbReference>
<feature type="region of interest" description="Disordered" evidence="1">
    <location>
        <begin position="247"/>
        <end position="290"/>
    </location>
</feature>
<feature type="compositionally biased region" description="Low complexity" evidence="1">
    <location>
        <begin position="255"/>
        <end position="269"/>
    </location>
</feature>
<evidence type="ECO:0000313" key="3">
    <source>
        <dbReference type="Proteomes" id="UP000800094"/>
    </source>
</evidence>
<organism evidence="2 3">
    <name type="scientific">Trematosphaeria pertusa</name>
    <dbReference type="NCBI Taxonomy" id="390896"/>
    <lineage>
        <taxon>Eukaryota</taxon>
        <taxon>Fungi</taxon>
        <taxon>Dikarya</taxon>
        <taxon>Ascomycota</taxon>
        <taxon>Pezizomycotina</taxon>
        <taxon>Dothideomycetes</taxon>
        <taxon>Pleosporomycetidae</taxon>
        <taxon>Pleosporales</taxon>
        <taxon>Massarineae</taxon>
        <taxon>Trematosphaeriaceae</taxon>
        <taxon>Trematosphaeria</taxon>
    </lineage>
</organism>
<keyword evidence="3" id="KW-1185">Reference proteome</keyword>
<protein>
    <submittedName>
        <fullName evidence="2">Uncharacterized protein</fullName>
    </submittedName>
</protein>
<dbReference type="GeneID" id="54586646"/>
<gene>
    <name evidence="2" type="ORF">BU26DRAFT_564844</name>
</gene>
<reference evidence="2" key="1">
    <citation type="journal article" date="2020" name="Stud. Mycol.">
        <title>101 Dothideomycetes genomes: a test case for predicting lifestyles and emergence of pathogens.</title>
        <authorList>
            <person name="Haridas S."/>
            <person name="Albert R."/>
            <person name="Binder M."/>
            <person name="Bloem J."/>
            <person name="Labutti K."/>
            <person name="Salamov A."/>
            <person name="Andreopoulos B."/>
            <person name="Baker S."/>
            <person name="Barry K."/>
            <person name="Bills G."/>
            <person name="Bluhm B."/>
            <person name="Cannon C."/>
            <person name="Castanera R."/>
            <person name="Culley D."/>
            <person name="Daum C."/>
            <person name="Ezra D."/>
            <person name="Gonzalez J."/>
            <person name="Henrissat B."/>
            <person name="Kuo A."/>
            <person name="Liang C."/>
            <person name="Lipzen A."/>
            <person name="Lutzoni F."/>
            <person name="Magnuson J."/>
            <person name="Mondo S."/>
            <person name="Nolan M."/>
            <person name="Ohm R."/>
            <person name="Pangilinan J."/>
            <person name="Park H.-J."/>
            <person name="Ramirez L."/>
            <person name="Alfaro M."/>
            <person name="Sun H."/>
            <person name="Tritt A."/>
            <person name="Yoshinaga Y."/>
            <person name="Zwiers L.-H."/>
            <person name="Turgeon B."/>
            <person name="Goodwin S."/>
            <person name="Spatafora J."/>
            <person name="Crous P."/>
            <person name="Grigoriev I."/>
        </authorList>
    </citation>
    <scope>NUCLEOTIDE SEQUENCE</scope>
    <source>
        <strain evidence="2">CBS 122368</strain>
    </source>
</reference>
<dbReference type="RefSeq" id="XP_033684186.1">
    <property type="nucleotide sequence ID" value="XM_033833316.1"/>
</dbReference>
<feature type="compositionally biased region" description="Polar residues" evidence="1">
    <location>
        <begin position="274"/>
        <end position="283"/>
    </location>
</feature>
<evidence type="ECO:0000313" key="2">
    <source>
        <dbReference type="EMBL" id="KAF2249182.1"/>
    </source>
</evidence>
<dbReference type="EMBL" id="ML987195">
    <property type="protein sequence ID" value="KAF2249182.1"/>
    <property type="molecule type" value="Genomic_DNA"/>
</dbReference>
<dbReference type="OrthoDB" id="3798984at2759"/>
<name>A0A6A6IH30_9PLEO</name>
<evidence type="ECO:0000256" key="1">
    <source>
        <dbReference type="SAM" id="MobiDB-lite"/>
    </source>
</evidence>
<proteinExistence type="predicted"/>
<sequence length="378" mass="42599">MSGEQHSIVVDGVNGPWQQVINVGHFLRYSRGLYELIEADIQRGQGETQIAVPPTLTRSTMERLIRWIDRGVPHRDELTFLELLRLSTAVWHYKCDPGLFARLASIRREQIVPQSDLGVEAAGWTFIALVFGWRGDFEDASRQLICAFTIIDFVDGVPYFPARLRDAIVAARRRLLRSTFRFIKNDVMKYLRRGVSFNHISQSLHDKGIDITLTESEFVQGENNTTNLCPVRMLDILEEVALDRPQEGQPLESIPATEPASGSSTSGSGRETRQSTVSDSSGGATILTLRGDSGVNEGSIRRFVSSYLSRKRPKERERKQSSFWTRDDVGIFETITAELRGRIESRRLELFGGCGLDIIGFQDLRRERLLLVQAQGTA</sequence>
<accession>A0A6A6IH30</accession>